<organism evidence="1 2">
    <name type="scientific">Methylovulum psychrotolerans</name>
    <dbReference type="NCBI Taxonomy" id="1704499"/>
    <lineage>
        <taxon>Bacteria</taxon>
        <taxon>Pseudomonadati</taxon>
        <taxon>Pseudomonadota</taxon>
        <taxon>Gammaproteobacteria</taxon>
        <taxon>Methylococcales</taxon>
        <taxon>Methylococcaceae</taxon>
        <taxon>Methylovulum</taxon>
    </lineage>
</organism>
<dbReference type="AlphaFoldDB" id="A0A2S5CIN0"/>
<sequence length="106" mass="11990">MTIKTTAECDGFSCCQTLDIDDPDRIETTMAASGWHYDPNDPWTHYCPNCWSKIEIDKERCPGCDADDYNGELRRCPHCGEKKCSFCDMGDDVECGLCDDFDKLDG</sequence>
<name>A0A2S5CIN0_9GAMM</name>
<protein>
    <submittedName>
        <fullName evidence="1">Uncharacterized protein</fullName>
    </submittedName>
</protein>
<dbReference type="EMBL" id="PGFZ01000009">
    <property type="protein sequence ID" value="POZ50670.1"/>
    <property type="molecule type" value="Genomic_DNA"/>
</dbReference>
<comment type="caution">
    <text evidence="1">The sequence shown here is derived from an EMBL/GenBank/DDBJ whole genome shotgun (WGS) entry which is preliminary data.</text>
</comment>
<dbReference type="RefSeq" id="WP_103975214.1">
    <property type="nucleotide sequence ID" value="NZ_PGFZ01000009.1"/>
</dbReference>
<evidence type="ECO:0000313" key="1">
    <source>
        <dbReference type="EMBL" id="POZ50670.1"/>
    </source>
</evidence>
<evidence type="ECO:0000313" key="2">
    <source>
        <dbReference type="Proteomes" id="UP000237423"/>
    </source>
</evidence>
<proteinExistence type="predicted"/>
<accession>A0A2S5CIN0</accession>
<gene>
    <name evidence="1" type="ORF">AADEFJLK_03567</name>
</gene>
<reference evidence="1 2" key="1">
    <citation type="submission" date="2017-11" db="EMBL/GenBank/DDBJ databases">
        <title>Draft Genome Sequence of Methylobacter psychrotolerans Sph1T, an Obligate Methanotroph from Low-Temperature Environments.</title>
        <authorList>
            <person name="Oshkin I.Y."/>
            <person name="Miroshnikov K."/>
            <person name="Belova S.E."/>
            <person name="Korzhenkov A."/>
            <person name="Toshchakov S.V."/>
            <person name="Dedysh S.N."/>
        </authorList>
    </citation>
    <scope>NUCLEOTIDE SEQUENCE [LARGE SCALE GENOMIC DNA]</scope>
    <source>
        <strain evidence="1 2">Sph1</strain>
    </source>
</reference>
<dbReference type="Proteomes" id="UP000237423">
    <property type="component" value="Unassembled WGS sequence"/>
</dbReference>